<feature type="non-terminal residue" evidence="2">
    <location>
        <position position="1"/>
    </location>
</feature>
<dbReference type="InterPro" id="IPR025109">
    <property type="entry name" value="DUF4031"/>
</dbReference>
<dbReference type="Pfam" id="PF13223">
    <property type="entry name" value="DUF4031"/>
    <property type="match status" value="1"/>
</dbReference>
<name>T0ZME3_9ZZZZ</name>
<evidence type="ECO:0000313" key="2">
    <source>
        <dbReference type="EMBL" id="EQD45863.1"/>
    </source>
</evidence>
<organism evidence="2">
    <name type="scientific">mine drainage metagenome</name>
    <dbReference type="NCBI Taxonomy" id="410659"/>
    <lineage>
        <taxon>unclassified sequences</taxon>
        <taxon>metagenomes</taxon>
        <taxon>ecological metagenomes</taxon>
    </lineage>
</organism>
<sequence length="103" mass="11661">RYRRMVMCHMLADTPAELHAMADRIGVARRWYQRHASTPHYDIAKTRRQLALAAGAVELSRREVVEVIRRIREAVAAGTTEGRAWIEDCRGAFPSTTGISEVI</sequence>
<comment type="caution">
    <text evidence="2">The sequence shown here is derived from an EMBL/GenBank/DDBJ whole genome shotgun (WGS) entry which is preliminary data.</text>
</comment>
<evidence type="ECO:0000259" key="1">
    <source>
        <dbReference type="Pfam" id="PF13223"/>
    </source>
</evidence>
<feature type="domain" description="DUF4031" evidence="1">
    <location>
        <begin position="2"/>
        <end position="70"/>
    </location>
</feature>
<reference evidence="2" key="2">
    <citation type="journal article" date="2014" name="ISME J.">
        <title>Microbial stratification in low pH oxic and suboxic macroscopic growths along an acid mine drainage.</title>
        <authorList>
            <person name="Mendez-Garcia C."/>
            <person name="Mesa V."/>
            <person name="Sprenger R.R."/>
            <person name="Richter M."/>
            <person name="Diez M.S."/>
            <person name="Solano J."/>
            <person name="Bargiela R."/>
            <person name="Golyshina O.V."/>
            <person name="Manteca A."/>
            <person name="Ramos J.L."/>
            <person name="Gallego J.R."/>
            <person name="Llorente I."/>
            <person name="Martins Dos Santos V.A."/>
            <person name="Jensen O.N."/>
            <person name="Pelaez A.I."/>
            <person name="Sanchez J."/>
            <person name="Ferrer M."/>
        </authorList>
    </citation>
    <scope>NUCLEOTIDE SEQUENCE</scope>
</reference>
<gene>
    <name evidence="2" type="ORF">B1B_12860</name>
</gene>
<protein>
    <recommendedName>
        <fullName evidence="1">DUF4031 domain-containing protein</fullName>
    </recommendedName>
</protein>
<accession>T0ZME3</accession>
<dbReference type="EMBL" id="AUZY01008445">
    <property type="protein sequence ID" value="EQD45863.1"/>
    <property type="molecule type" value="Genomic_DNA"/>
</dbReference>
<reference evidence="2" key="1">
    <citation type="submission" date="2013-08" db="EMBL/GenBank/DDBJ databases">
        <authorList>
            <person name="Mendez C."/>
            <person name="Richter M."/>
            <person name="Ferrer M."/>
            <person name="Sanchez J."/>
        </authorList>
    </citation>
    <scope>NUCLEOTIDE SEQUENCE</scope>
</reference>
<proteinExistence type="predicted"/>
<dbReference type="AlphaFoldDB" id="T0ZME3"/>